<dbReference type="EMBL" id="JACVVK020000086">
    <property type="protein sequence ID" value="KAK7494157.1"/>
    <property type="molecule type" value="Genomic_DNA"/>
</dbReference>
<dbReference type="AlphaFoldDB" id="A0ABD0L522"/>
<reference evidence="1 2" key="1">
    <citation type="journal article" date="2023" name="Sci. Data">
        <title>Genome assembly of the Korean intertidal mud-creeper Batillaria attramentaria.</title>
        <authorList>
            <person name="Patra A.K."/>
            <person name="Ho P.T."/>
            <person name="Jun S."/>
            <person name="Lee S.J."/>
            <person name="Kim Y."/>
            <person name="Won Y.J."/>
        </authorList>
    </citation>
    <scope>NUCLEOTIDE SEQUENCE [LARGE SCALE GENOMIC DNA]</scope>
    <source>
        <strain evidence="1">Wonlab-2016</strain>
    </source>
</reference>
<organism evidence="1 2">
    <name type="scientific">Batillaria attramentaria</name>
    <dbReference type="NCBI Taxonomy" id="370345"/>
    <lineage>
        <taxon>Eukaryota</taxon>
        <taxon>Metazoa</taxon>
        <taxon>Spiralia</taxon>
        <taxon>Lophotrochozoa</taxon>
        <taxon>Mollusca</taxon>
        <taxon>Gastropoda</taxon>
        <taxon>Caenogastropoda</taxon>
        <taxon>Sorbeoconcha</taxon>
        <taxon>Cerithioidea</taxon>
        <taxon>Batillariidae</taxon>
        <taxon>Batillaria</taxon>
    </lineage>
</organism>
<proteinExistence type="predicted"/>
<keyword evidence="2" id="KW-1185">Reference proteome</keyword>
<dbReference type="Proteomes" id="UP001519460">
    <property type="component" value="Unassembled WGS sequence"/>
</dbReference>
<sequence>MRRARRRSGKRRDCAGLDGKSQVAQDHILQGLLEVADDSCHTSPHPAGPCLKQKGGMVDRVTCPNDETYRVGVGRCAMERQLILMPVQQLRSGHRAVDSRPSFV</sequence>
<name>A0ABD0L522_9CAEN</name>
<gene>
    <name evidence="1" type="ORF">BaRGS_00014630</name>
</gene>
<accession>A0ABD0L522</accession>
<protein>
    <submittedName>
        <fullName evidence="1">Uncharacterized protein</fullName>
    </submittedName>
</protein>
<comment type="caution">
    <text evidence="1">The sequence shown here is derived from an EMBL/GenBank/DDBJ whole genome shotgun (WGS) entry which is preliminary data.</text>
</comment>
<evidence type="ECO:0000313" key="1">
    <source>
        <dbReference type="EMBL" id="KAK7494157.1"/>
    </source>
</evidence>
<evidence type="ECO:0000313" key="2">
    <source>
        <dbReference type="Proteomes" id="UP001519460"/>
    </source>
</evidence>